<organism evidence="4 5">
    <name type="scientific">Aspergillus brasiliensis (strain CBS 101740 / IMI 381727 / IBT 21946)</name>
    <dbReference type="NCBI Taxonomy" id="767769"/>
    <lineage>
        <taxon>Eukaryota</taxon>
        <taxon>Fungi</taxon>
        <taxon>Dikarya</taxon>
        <taxon>Ascomycota</taxon>
        <taxon>Pezizomycotina</taxon>
        <taxon>Eurotiomycetes</taxon>
        <taxon>Eurotiomycetidae</taxon>
        <taxon>Eurotiales</taxon>
        <taxon>Aspergillaceae</taxon>
        <taxon>Aspergillus</taxon>
        <taxon>Aspergillus subgen. Circumdati</taxon>
    </lineage>
</organism>
<dbReference type="GO" id="GO:0003824">
    <property type="term" value="F:catalytic activity"/>
    <property type="evidence" value="ECO:0007669"/>
    <property type="project" value="InterPro"/>
</dbReference>
<name>A0A1L9U5J2_ASPBC</name>
<feature type="domain" description="Nephrocystin 3-like N-terminal" evidence="3">
    <location>
        <begin position="363"/>
        <end position="539"/>
    </location>
</feature>
<evidence type="ECO:0000259" key="3">
    <source>
        <dbReference type="Pfam" id="PF24883"/>
    </source>
</evidence>
<reference evidence="5" key="1">
    <citation type="journal article" date="2017" name="Genome Biol.">
        <title>Comparative genomics reveals high biological diversity and specific adaptations in the industrially and medically important fungal genus Aspergillus.</title>
        <authorList>
            <person name="de Vries R.P."/>
            <person name="Riley R."/>
            <person name="Wiebenga A."/>
            <person name="Aguilar-Osorio G."/>
            <person name="Amillis S."/>
            <person name="Uchima C.A."/>
            <person name="Anderluh G."/>
            <person name="Asadollahi M."/>
            <person name="Askin M."/>
            <person name="Barry K."/>
            <person name="Battaglia E."/>
            <person name="Bayram O."/>
            <person name="Benocci T."/>
            <person name="Braus-Stromeyer S.A."/>
            <person name="Caldana C."/>
            <person name="Canovas D."/>
            <person name="Cerqueira G.C."/>
            <person name="Chen F."/>
            <person name="Chen W."/>
            <person name="Choi C."/>
            <person name="Clum A."/>
            <person name="Dos Santos R.A."/>
            <person name="Damasio A.R."/>
            <person name="Diallinas G."/>
            <person name="Emri T."/>
            <person name="Fekete E."/>
            <person name="Flipphi M."/>
            <person name="Freyberg S."/>
            <person name="Gallo A."/>
            <person name="Gournas C."/>
            <person name="Habgood R."/>
            <person name="Hainaut M."/>
            <person name="Harispe M.L."/>
            <person name="Henrissat B."/>
            <person name="Hilden K.S."/>
            <person name="Hope R."/>
            <person name="Hossain A."/>
            <person name="Karabika E."/>
            <person name="Karaffa L."/>
            <person name="Karanyi Z."/>
            <person name="Krasevec N."/>
            <person name="Kuo A."/>
            <person name="Kusch H."/>
            <person name="LaButti K."/>
            <person name="Lagendijk E.L."/>
            <person name="Lapidus A."/>
            <person name="Levasseur A."/>
            <person name="Lindquist E."/>
            <person name="Lipzen A."/>
            <person name="Logrieco A.F."/>
            <person name="MacCabe A."/>
            <person name="Maekelae M.R."/>
            <person name="Malavazi I."/>
            <person name="Melin P."/>
            <person name="Meyer V."/>
            <person name="Mielnichuk N."/>
            <person name="Miskei M."/>
            <person name="Molnar A.P."/>
            <person name="Mule G."/>
            <person name="Ngan C.Y."/>
            <person name="Orejas M."/>
            <person name="Orosz E."/>
            <person name="Ouedraogo J.P."/>
            <person name="Overkamp K.M."/>
            <person name="Park H.-S."/>
            <person name="Perrone G."/>
            <person name="Piumi F."/>
            <person name="Punt P.J."/>
            <person name="Ram A.F."/>
            <person name="Ramon A."/>
            <person name="Rauscher S."/>
            <person name="Record E."/>
            <person name="Riano-Pachon D.M."/>
            <person name="Robert V."/>
            <person name="Roehrig J."/>
            <person name="Ruller R."/>
            <person name="Salamov A."/>
            <person name="Salih N.S."/>
            <person name="Samson R.A."/>
            <person name="Sandor E."/>
            <person name="Sanguinetti M."/>
            <person name="Schuetze T."/>
            <person name="Sepcic K."/>
            <person name="Shelest E."/>
            <person name="Sherlock G."/>
            <person name="Sophianopoulou V."/>
            <person name="Squina F.M."/>
            <person name="Sun H."/>
            <person name="Susca A."/>
            <person name="Todd R.B."/>
            <person name="Tsang A."/>
            <person name="Unkles S.E."/>
            <person name="van de Wiele N."/>
            <person name="van Rossen-Uffink D."/>
            <person name="Oliveira J.V."/>
            <person name="Vesth T.C."/>
            <person name="Visser J."/>
            <person name="Yu J.-H."/>
            <person name="Zhou M."/>
            <person name="Andersen M.R."/>
            <person name="Archer D.B."/>
            <person name="Baker S.E."/>
            <person name="Benoit I."/>
            <person name="Brakhage A.A."/>
            <person name="Braus G.H."/>
            <person name="Fischer R."/>
            <person name="Frisvad J.C."/>
            <person name="Goldman G.H."/>
            <person name="Houbraken J."/>
            <person name="Oakley B."/>
            <person name="Pocsi I."/>
            <person name="Scazzocchio C."/>
            <person name="Seiboth B."/>
            <person name="vanKuyk P.A."/>
            <person name="Wortman J."/>
            <person name="Dyer P.S."/>
            <person name="Grigoriev I.V."/>
        </authorList>
    </citation>
    <scope>NUCLEOTIDE SEQUENCE [LARGE SCALE GENOMIC DNA]</scope>
    <source>
        <strain evidence="5">CBS 101740 / IMI 381727 / IBT 21946</strain>
    </source>
</reference>
<dbReference type="PANTHER" id="PTHR46082">
    <property type="entry name" value="ATP/GTP-BINDING PROTEIN-RELATED"/>
    <property type="match status" value="1"/>
</dbReference>
<dbReference type="InterPro" id="IPR056884">
    <property type="entry name" value="NPHP3-like_N"/>
</dbReference>
<evidence type="ECO:0000313" key="4">
    <source>
        <dbReference type="EMBL" id="OJJ66950.1"/>
    </source>
</evidence>
<protein>
    <recommendedName>
        <fullName evidence="6">NACHT domain-containing protein</fullName>
    </recommendedName>
</protein>
<dbReference type="GeneID" id="93573939"/>
<dbReference type="EMBL" id="KV878696">
    <property type="protein sequence ID" value="OJJ66950.1"/>
    <property type="molecule type" value="Genomic_DNA"/>
</dbReference>
<keyword evidence="1" id="KW-0677">Repeat</keyword>
<evidence type="ECO:0008006" key="6">
    <source>
        <dbReference type="Google" id="ProtNLM"/>
    </source>
</evidence>
<dbReference type="Gene3D" id="3.40.50.300">
    <property type="entry name" value="P-loop containing nucleotide triphosphate hydrolases"/>
    <property type="match status" value="1"/>
</dbReference>
<dbReference type="InterPro" id="IPR053137">
    <property type="entry name" value="NLR-like"/>
</dbReference>
<dbReference type="InterPro" id="IPR000845">
    <property type="entry name" value="Nucleoside_phosphorylase_d"/>
</dbReference>
<proteinExistence type="predicted"/>
<dbReference type="GO" id="GO:0009116">
    <property type="term" value="P:nucleoside metabolic process"/>
    <property type="evidence" value="ECO:0007669"/>
    <property type="project" value="InterPro"/>
</dbReference>
<feature type="domain" description="Nucleoside phosphorylase" evidence="2">
    <location>
        <begin position="13"/>
        <end position="301"/>
    </location>
</feature>
<dbReference type="InterPro" id="IPR035994">
    <property type="entry name" value="Nucleoside_phosphorylase_sf"/>
</dbReference>
<dbReference type="STRING" id="767769.A0A1L9U5J2"/>
<dbReference type="PANTHER" id="PTHR46082:SF6">
    <property type="entry name" value="AAA+ ATPASE DOMAIN-CONTAINING PROTEIN-RELATED"/>
    <property type="match status" value="1"/>
</dbReference>
<dbReference type="InterPro" id="IPR027417">
    <property type="entry name" value="P-loop_NTPase"/>
</dbReference>
<dbReference type="VEuPathDB" id="FungiDB:ASPBRDRAFT_200564"/>
<gene>
    <name evidence="4" type="ORF">ASPBRDRAFT_200564</name>
</gene>
<keyword evidence="5" id="KW-1185">Reference proteome</keyword>
<dbReference type="Gene3D" id="3.40.50.1580">
    <property type="entry name" value="Nucleoside phosphorylase domain"/>
    <property type="match status" value="1"/>
</dbReference>
<dbReference type="Pfam" id="PF01048">
    <property type="entry name" value="PNP_UDP_1"/>
    <property type="match status" value="1"/>
</dbReference>
<accession>A0A1L9U5J2</accession>
<dbReference type="SUPFAM" id="SSF53167">
    <property type="entry name" value="Purine and uridine phosphorylases"/>
    <property type="match status" value="1"/>
</dbReference>
<evidence type="ECO:0000313" key="5">
    <source>
        <dbReference type="Proteomes" id="UP000184499"/>
    </source>
</evidence>
<dbReference type="SUPFAM" id="SSF52540">
    <property type="entry name" value="P-loop containing nucleoside triphosphate hydrolases"/>
    <property type="match status" value="1"/>
</dbReference>
<evidence type="ECO:0000256" key="1">
    <source>
        <dbReference type="ARBA" id="ARBA00022737"/>
    </source>
</evidence>
<dbReference type="AlphaFoldDB" id="A0A1L9U5J2"/>
<evidence type="ECO:0000259" key="2">
    <source>
        <dbReference type="Pfam" id="PF01048"/>
    </source>
</evidence>
<dbReference type="Pfam" id="PF24883">
    <property type="entry name" value="NPHP3_N"/>
    <property type="match status" value="1"/>
</dbReference>
<dbReference type="Proteomes" id="UP000184499">
    <property type="component" value="Unassembled WGS sequence"/>
</dbReference>
<sequence>MPIPPPSSREDFKIAIICALTLEAKAVVQLFDTIYDENLDQYRKPPGDINTYTLGSIGKYHVVLVYMPGAGKVYASSVATNAKRSYTCLELALVVGVCGGVPYAKSQTSPVQDILLGDVIVSTGLVQYDLGRLRKNTALDNLPRPQPGILGFLKKLEVNQERLINQQTTYLANVQKKFSSGYPGAEKDRLFSPEYEHQEINCKCAQYTHCDDGFVARRGDHARQDQGTVVHFGLVASGDTVMMSAHDRDQFSETEDIIGFEMEGAGVWEVIPCIVIKGVSDYADSHKTKEWQHFAAASAAACMRAILDETPVYLQNHSVTSCRKRPAAEISESSYDDNFYIESLTFPQAQFRLEEISMAHEKTCDWILGRPEYVTWMSEESLPDHGGFFWIKGKPGAGKSTMMKYLLLNAKKELRDTVILSFFFHAQGTLLERSIMGLYRSLLHQLLDSSVPPDARNTFLNVAKRLELQDGNLVWTKRDVKNLLSLTIKSLRGSHILILLDAVDECDQAEAEDMITFFQELGKSAVEHRAYLRICLATRHYPHITLDKGIVVIVEDQQEHEEDLKKYVDTKLRGGQSSLIQDIKNDICERADGVFLWVMHVVRLLNKAFDRGNISALRKRLDEIPDGLDNLLTDILTRDQKDMHLLLFSLQLILFGRRSLTTEEFYFAVLFEKTNVIEDHIDPELHSNTVMDRLVLDVTKGLAESVKQSGRGKPRVRFIHESVRDFLLRRNGLALIQSQGNNSTSSIGVGVSHDRLKQFCFDYICKALLLCQPCSSGDFLVPRDTPQGEQKDGSIQRAFPFLDYAIRKVLEHSDLAQAEGISQKEFLRAYSNRFSDFKRAYNAVEKFATRQYKHDWPLFFVLAHSDLRYLIQVQLPGGSHAWDLGGRYLCPMGAAFHNGNMALVRVLLGLQPDSQPQSLNIAIDPDMVSRMRQFLIELDGQSKQSKSKVKKSQRMLSFAFQGKCVSILRLLLSASLFDFTDTKIGSRTPLSWSILNREPGLVEFLVSEAKGNIQTHSKEAGSIKRPLRHGRF</sequence>
<dbReference type="OMA" id="IYHAVEF"/>
<dbReference type="RefSeq" id="XP_067474199.1">
    <property type="nucleotide sequence ID" value="XM_067621451.1"/>
</dbReference>
<dbReference type="OrthoDB" id="194358at2759"/>